<comment type="subcellular location">
    <subcellularLocation>
        <location evidence="1">Secreted</location>
    </subcellularLocation>
</comment>
<keyword evidence="6" id="KW-1133">Transmembrane helix</keyword>
<keyword evidence="3" id="KW-0732">Signal</keyword>
<accession>A0A1F5K2J9</accession>
<keyword evidence="6" id="KW-0812">Transmembrane</keyword>
<keyword evidence="5" id="KW-1015">Disulfide bond</keyword>
<dbReference type="InterPro" id="IPR052065">
    <property type="entry name" value="Compl_asym_regulator"/>
</dbReference>
<gene>
    <name evidence="7" type="ORF">A3E45_03280</name>
</gene>
<dbReference type="SUPFAM" id="SSF49384">
    <property type="entry name" value="Carbohydrate-binding domain"/>
    <property type="match status" value="1"/>
</dbReference>
<dbReference type="AlphaFoldDB" id="A0A1F5K2J9"/>
<evidence type="ECO:0000256" key="1">
    <source>
        <dbReference type="ARBA" id="ARBA00004613"/>
    </source>
</evidence>
<evidence type="ECO:0000313" key="8">
    <source>
        <dbReference type="Proteomes" id="UP000176405"/>
    </source>
</evidence>
<keyword evidence="4" id="KW-0677">Repeat</keyword>
<dbReference type="CDD" id="cd08547">
    <property type="entry name" value="Type_II_cohesin"/>
    <property type="match status" value="1"/>
</dbReference>
<dbReference type="Gene3D" id="2.20.100.10">
    <property type="entry name" value="Thrombospondin type-1 (TSP1) repeat"/>
    <property type="match status" value="1"/>
</dbReference>
<protein>
    <recommendedName>
        <fullName evidence="9">Cohesin domain-containing protein</fullName>
    </recommendedName>
</protein>
<feature type="transmembrane region" description="Helical" evidence="6">
    <location>
        <begin position="21"/>
        <end position="41"/>
    </location>
</feature>
<organism evidence="7 8">
    <name type="scientific">Candidatus Daviesbacteria bacterium RIFCSPHIGHO2_12_FULL_43_11</name>
    <dbReference type="NCBI Taxonomy" id="1797780"/>
    <lineage>
        <taxon>Bacteria</taxon>
        <taxon>Candidatus Daviesiibacteriota</taxon>
    </lineage>
</organism>
<proteinExistence type="predicted"/>
<dbReference type="GO" id="GO:0030246">
    <property type="term" value="F:carbohydrate binding"/>
    <property type="evidence" value="ECO:0007669"/>
    <property type="project" value="InterPro"/>
</dbReference>
<name>A0A1F5K2J9_9BACT</name>
<evidence type="ECO:0000256" key="2">
    <source>
        <dbReference type="ARBA" id="ARBA00022525"/>
    </source>
</evidence>
<dbReference type="PANTHER" id="PTHR22906">
    <property type="entry name" value="PROPERDIN"/>
    <property type="match status" value="1"/>
</dbReference>
<evidence type="ECO:0000256" key="5">
    <source>
        <dbReference type="ARBA" id="ARBA00023157"/>
    </source>
</evidence>
<dbReference type="PROSITE" id="PS50092">
    <property type="entry name" value="TSP1"/>
    <property type="match status" value="1"/>
</dbReference>
<evidence type="ECO:0000256" key="3">
    <source>
        <dbReference type="ARBA" id="ARBA00022729"/>
    </source>
</evidence>
<evidence type="ECO:0008006" key="9">
    <source>
        <dbReference type="Google" id="ProtNLM"/>
    </source>
</evidence>
<dbReference type="SUPFAM" id="SSF82895">
    <property type="entry name" value="TSP-1 type 1 repeat"/>
    <property type="match status" value="1"/>
</dbReference>
<sequence length="335" mass="35007">MLTRITEKLAQLKEGMGGKQFLALLMVLVILFAIPLTVYLVKQRQEIRSKASGRTLSLVFRGAPPSVGSGNTFSADVVLQGSSQSTYTGVDVTITYPADKVTLVSFTPPSSPALNEEIWRDPNPLVNTGSFRYIAVNKGNPSPASFITLGTLTFKMTATTGDAQLNFGGTSQAVVLEEVEPFLATNTSASGQQLAVSPVTVAVAAGPVAGGWTDWSACSVTACGSTGTQTRTCTEPAPANGGATCSGASSQACSTPACGLISGDADGNSCVDNADRLQWVKERNGDCHRCTNWSGETAPKRNIGLDYTYWYTAFASKPSLCATATVPNCTTIACQ</sequence>
<dbReference type="InterPro" id="IPR008965">
    <property type="entry name" value="CBM2/CBM3_carb-bd_dom_sf"/>
</dbReference>
<keyword evidence="6" id="KW-0472">Membrane</keyword>
<dbReference type="STRING" id="1797780.A3E45_03280"/>
<dbReference type="PANTHER" id="PTHR22906:SF43">
    <property type="entry name" value="PROPERDIN"/>
    <property type="match status" value="1"/>
</dbReference>
<reference evidence="7 8" key="1">
    <citation type="journal article" date="2016" name="Nat. Commun.">
        <title>Thousands of microbial genomes shed light on interconnected biogeochemical processes in an aquifer system.</title>
        <authorList>
            <person name="Anantharaman K."/>
            <person name="Brown C.T."/>
            <person name="Hug L.A."/>
            <person name="Sharon I."/>
            <person name="Castelle C.J."/>
            <person name="Probst A.J."/>
            <person name="Thomas B.C."/>
            <person name="Singh A."/>
            <person name="Wilkins M.J."/>
            <person name="Karaoz U."/>
            <person name="Brodie E.L."/>
            <person name="Williams K.H."/>
            <person name="Hubbard S.S."/>
            <person name="Banfield J.F."/>
        </authorList>
    </citation>
    <scope>NUCLEOTIDE SEQUENCE [LARGE SCALE GENOMIC DNA]</scope>
</reference>
<dbReference type="InterPro" id="IPR000884">
    <property type="entry name" value="TSP1_rpt"/>
</dbReference>
<evidence type="ECO:0000256" key="6">
    <source>
        <dbReference type="SAM" id="Phobius"/>
    </source>
</evidence>
<keyword evidence="2" id="KW-0964">Secreted</keyword>
<evidence type="ECO:0000256" key="4">
    <source>
        <dbReference type="ARBA" id="ARBA00022737"/>
    </source>
</evidence>
<dbReference type="InterPro" id="IPR036383">
    <property type="entry name" value="TSP1_rpt_sf"/>
</dbReference>
<dbReference type="Gene3D" id="2.60.40.680">
    <property type="match status" value="1"/>
</dbReference>
<dbReference type="SMART" id="SM00209">
    <property type="entry name" value="TSP1"/>
    <property type="match status" value="1"/>
</dbReference>
<evidence type="ECO:0000313" key="7">
    <source>
        <dbReference type="EMBL" id="OGE35123.1"/>
    </source>
</evidence>
<comment type="caution">
    <text evidence="7">The sequence shown here is derived from an EMBL/GenBank/DDBJ whole genome shotgun (WGS) entry which is preliminary data.</text>
</comment>
<dbReference type="EMBL" id="MFDH01000028">
    <property type="protein sequence ID" value="OGE35123.1"/>
    <property type="molecule type" value="Genomic_DNA"/>
</dbReference>
<dbReference type="Proteomes" id="UP000176405">
    <property type="component" value="Unassembled WGS sequence"/>
</dbReference>
<dbReference type="Pfam" id="PF00090">
    <property type="entry name" value="TSP_1"/>
    <property type="match status" value="1"/>
</dbReference>